<dbReference type="AlphaFoldDB" id="H0EI19"/>
<dbReference type="EMBL" id="AGUE01000044">
    <property type="protein sequence ID" value="EHL01812.1"/>
    <property type="molecule type" value="Genomic_DNA"/>
</dbReference>
<dbReference type="InParanoid" id="H0EI19"/>
<organism evidence="2 3">
    <name type="scientific">Glarea lozoyensis (strain ATCC 74030 / MF5533)</name>
    <dbReference type="NCBI Taxonomy" id="1104152"/>
    <lineage>
        <taxon>Eukaryota</taxon>
        <taxon>Fungi</taxon>
        <taxon>Dikarya</taxon>
        <taxon>Ascomycota</taxon>
        <taxon>Pezizomycotina</taxon>
        <taxon>Leotiomycetes</taxon>
        <taxon>Helotiales</taxon>
        <taxon>Helotiaceae</taxon>
        <taxon>Glarea</taxon>
    </lineage>
</organism>
<accession>H0EI19</accession>
<reference evidence="2 3" key="1">
    <citation type="journal article" date="2012" name="Eukaryot. Cell">
        <title>Genome sequence of the fungus Glarea lozoyensis: the first genome sequence of a species from the Helotiaceae family.</title>
        <authorList>
            <person name="Youssar L."/>
            <person name="Gruening B.A."/>
            <person name="Erxleben A."/>
            <person name="Guenther S."/>
            <person name="Huettel W."/>
        </authorList>
    </citation>
    <scope>NUCLEOTIDE SEQUENCE [LARGE SCALE GENOMIC DNA]</scope>
    <source>
        <strain evidence="3">ATCC 74030 / MF5533</strain>
    </source>
</reference>
<dbReference type="Proteomes" id="UP000005446">
    <property type="component" value="Unassembled WGS sequence"/>
</dbReference>
<evidence type="ECO:0000313" key="2">
    <source>
        <dbReference type="EMBL" id="EHL01812.1"/>
    </source>
</evidence>
<gene>
    <name evidence="2" type="ORF">M7I_2164</name>
</gene>
<feature type="signal peptide" evidence="1">
    <location>
        <begin position="1"/>
        <end position="19"/>
    </location>
</feature>
<dbReference type="HOGENOM" id="CLU_1610900_0_0_1"/>
<sequence length="165" mass="16740">MHPSRYLALFAAFSGAVIAQNDDDNDNDSNTTSTTLGPRESAVTIVETSYEVITSTNVDSSVYITSLPKSLFTRTTQVAVDTTLVPVLTPSVISAASTYVVTTRTGANGEAVVSTVIPTGATVVSSGDRVTVVPTGATATSTGGAYATYIPGGVGLIALGFAALL</sequence>
<evidence type="ECO:0000313" key="3">
    <source>
        <dbReference type="Proteomes" id="UP000005446"/>
    </source>
</evidence>
<keyword evidence="1" id="KW-0732">Signal</keyword>
<comment type="caution">
    <text evidence="2">The sequence shown here is derived from an EMBL/GenBank/DDBJ whole genome shotgun (WGS) entry which is preliminary data.</text>
</comment>
<name>H0EI19_GLAL7</name>
<keyword evidence="3" id="KW-1185">Reference proteome</keyword>
<evidence type="ECO:0000256" key="1">
    <source>
        <dbReference type="SAM" id="SignalP"/>
    </source>
</evidence>
<protein>
    <submittedName>
        <fullName evidence="2">Uncharacterized protein</fullName>
    </submittedName>
</protein>
<proteinExistence type="predicted"/>
<dbReference type="OrthoDB" id="10337169at2759"/>
<feature type="chain" id="PRO_5003532485" evidence="1">
    <location>
        <begin position="20"/>
        <end position="165"/>
    </location>
</feature>